<dbReference type="Gene3D" id="1.10.357.10">
    <property type="entry name" value="Tetracycline Repressor, domain 2"/>
    <property type="match status" value="1"/>
</dbReference>
<gene>
    <name evidence="1" type="ORF">OO017_11755</name>
</gene>
<accession>A0ABT3RGD8</accession>
<keyword evidence="2" id="KW-1185">Reference proteome</keyword>
<evidence type="ECO:0000313" key="2">
    <source>
        <dbReference type="Proteomes" id="UP001207228"/>
    </source>
</evidence>
<comment type="caution">
    <text evidence="1">The sequence shown here is derived from an EMBL/GenBank/DDBJ whole genome shotgun (WGS) entry which is preliminary data.</text>
</comment>
<dbReference type="EMBL" id="JAPFQO010000007">
    <property type="protein sequence ID" value="MCX2740625.1"/>
    <property type="molecule type" value="Genomic_DNA"/>
</dbReference>
<dbReference type="SUPFAM" id="SSF48498">
    <property type="entry name" value="Tetracyclin repressor-like, C-terminal domain"/>
    <property type="match status" value="1"/>
</dbReference>
<protein>
    <submittedName>
        <fullName evidence="1">TetR/AcrR family transcriptional regulator</fullName>
    </submittedName>
</protein>
<sequence length="203" mass="23892">MVLPETILGQILQIFRSEGIERHSEGELIERLGIDEDDYNALFTSKADMVQKVIRYDLELSEQRDKELLQHAENPVEEIFLLLLNGIKELRSISPAYIIDMQQYYPQVWQMCLDHLNSYNHDLNYTVINKGVVQGYFRKDINLQLVTKIILEQFNMIINPVVFPPDRYDMGEVFRSVYLYYVRGLCTDQGSRLAENYFSRNNI</sequence>
<dbReference type="Proteomes" id="UP001207228">
    <property type="component" value="Unassembled WGS sequence"/>
</dbReference>
<evidence type="ECO:0000313" key="1">
    <source>
        <dbReference type="EMBL" id="MCX2740625.1"/>
    </source>
</evidence>
<reference evidence="1 2" key="1">
    <citation type="submission" date="2022-11" db="EMBL/GenBank/DDBJ databases">
        <title>The characterization of three novel Bacteroidetes species and genomic analysis of their roles in tidal elemental geochemical cycles.</title>
        <authorList>
            <person name="Ma K.-J."/>
        </authorList>
    </citation>
    <scope>NUCLEOTIDE SEQUENCE [LARGE SCALE GENOMIC DNA]</scope>
    <source>
        <strain evidence="1 2">M82</strain>
    </source>
</reference>
<dbReference type="RefSeq" id="WP_266052689.1">
    <property type="nucleotide sequence ID" value="NZ_JAPFQO010000007.1"/>
</dbReference>
<proteinExistence type="predicted"/>
<organism evidence="1 2">
    <name type="scientific">Pontibacter anaerobius</name>
    <dbReference type="NCBI Taxonomy" id="2993940"/>
    <lineage>
        <taxon>Bacteria</taxon>
        <taxon>Pseudomonadati</taxon>
        <taxon>Bacteroidota</taxon>
        <taxon>Cytophagia</taxon>
        <taxon>Cytophagales</taxon>
        <taxon>Hymenobacteraceae</taxon>
        <taxon>Pontibacter</taxon>
    </lineage>
</organism>
<name>A0ABT3RGD8_9BACT</name>
<dbReference type="InterPro" id="IPR036271">
    <property type="entry name" value="Tet_transcr_reg_TetR-rel_C_sf"/>
</dbReference>